<protein>
    <submittedName>
        <fullName evidence="4">RVP_2 domain-containing protein</fullName>
    </submittedName>
</protein>
<feature type="domain" description="CCHC-type" evidence="3">
    <location>
        <begin position="74"/>
        <end position="89"/>
    </location>
</feature>
<dbReference type="Gene3D" id="2.40.70.10">
    <property type="entry name" value="Acid Proteases"/>
    <property type="match status" value="1"/>
</dbReference>
<feature type="compositionally biased region" description="Polar residues" evidence="2">
    <location>
        <begin position="96"/>
        <end position="105"/>
    </location>
</feature>
<dbReference type="Pfam" id="PF00098">
    <property type="entry name" value="zf-CCHC"/>
    <property type="match status" value="1"/>
</dbReference>
<gene>
    <name evidence="4" type="ORF">EPI10_028563</name>
</gene>
<dbReference type="Gene3D" id="4.10.60.10">
    <property type="entry name" value="Zinc finger, CCHC-type"/>
    <property type="match status" value="1"/>
</dbReference>
<keyword evidence="1" id="KW-0479">Metal-binding</keyword>
<evidence type="ECO:0000259" key="3">
    <source>
        <dbReference type="PROSITE" id="PS50158"/>
    </source>
</evidence>
<dbReference type="GO" id="GO:0003676">
    <property type="term" value="F:nucleic acid binding"/>
    <property type="evidence" value="ECO:0007669"/>
    <property type="project" value="InterPro"/>
</dbReference>
<dbReference type="PANTHER" id="PTHR15503">
    <property type="entry name" value="LDOC1 RELATED"/>
    <property type="match status" value="1"/>
</dbReference>
<dbReference type="PROSITE" id="PS50158">
    <property type="entry name" value="ZF_CCHC"/>
    <property type="match status" value="1"/>
</dbReference>
<dbReference type="SUPFAM" id="SSF57756">
    <property type="entry name" value="Retrovirus zinc finger-like domains"/>
    <property type="match status" value="1"/>
</dbReference>
<dbReference type="AlphaFoldDB" id="A0A5B6UXY2"/>
<dbReference type="InterPro" id="IPR021109">
    <property type="entry name" value="Peptidase_aspartic_dom_sf"/>
</dbReference>
<dbReference type="GO" id="GO:0008270">
    <property type="term" value="F:zinc ion binding"/>
    <property type="evidence" value="ECO:0007669"/>
    <property type="project" value="UniProtKB-KW"/>
</dbReference>
<keyword evidence="1" id="KW-0862">Zinc</keyword>
<evidence type="ECO:0000256" key="2">
    <source>
        <dbReference type="SAM" id="MobiDB-lite"/>
    </source>
</evidence>
<evidence type="ECO:0000256" key="1">
    <source>
        <dbReference type="PROSITE-ProRule" id="PRU00047"/>
    </source>
</evidence>
<evidence type="ECO:0000313" key="5">
    <source>
        <dbReference type="Proteomes" id="UP000325315"/>
    </source>
</evidence>
<organism evidence="4 5">
    <name type="scientific">Gossypium australe</name>
    <dbReference type="NCBI Taxonomy" id="47621"/>
    <lineage>
        <taxon>Eukaryota</taxon>
        <taxon>Viridiplantae</taxon>
        <taxon>Streptophyta</taxon>
        <taxon>Embryophyta</taxon>
        <taxon>Tracheophyta</taxon>
        <taxon>Spermatophyta</taxon>
        <taxon>Magnoliopsida</taxon>
        <taxon>eudicotyledons</taxon>
        <taxon>Gunneridae</taxon>
        <taxon>Pentapetalae</taxon>
        <taxon>rosids</taxon>
        <taxon>malvids</taxon>
        <taxon>Malvales</taxon>
        <taxon>Malvaceae</taxon>
        <taxon>Malvoideae</taxon>
        <taxon>Gossypium</taxon>
    </lineage>
</organism>
<accession>A0A5B6UXY2</accession>
<dbReference type="InterPro" id="IPR001878">
    <property type="entry name" value="Znf_CCHC"/>
</dbReference>
<dbReference type="InterPro" id="IPR043502">
    <property type="entry name" value="DNA/RNA_pol_sf"/>
</dbReference>
<dbReference type="SUPFAM" id="SSF56672">
    <property type="entry name" value="DNA/RNA polymerases"/>
    <property type="match status" value="1"/>
</dbReference>
<proteinExistence type="predicted"/>
<dbReference type="InterPro" id="IPR032567">
    <property type="entry name" value="RTL1-rel"/>
</dbReference>
<keyword evidence="5" id="KW-1185">Reference proteome</keyword>
<dbReference type="CDD" id="cd00303">
    <property type="entry name" value="retropepsin_like"/>
    <property type="match status" value="1"/>
</dbReference>
<dbReference type="Proteomes" id="UP000325315">
    <property type="component" value="Unassembled WGS sequence"/>
</dbReference>
<reference evidence="4" key="1">
    <citation type="submission" date="2019-08" db="EMBL/GenBank/DDBJ databases">
        <authorList>
            <person name="Liu F."/>
        </authorList>
    </citation>
    <scope>NUCLEOTIDE SEQUENCE [LARGE SCALE GENOMIC DNA]</scope>
    <source>
        <strain evidence="4">PA1801</strain>
        <tissue evidence="4">Leaf</tissue>
    </source>
</reference>
<dbReference type="PANTHER" id="PTHR15503:SF45">
    <property type="entry name" value="RNA-DIRECTED DNA POLYMERASE HOMOLOG"/>
    <property type="match status" value="1"/>
</dbReference>
<feature type="region of interest" description="Disordered" evidence="2">
    <location>
        <begin position="95"/>
        <end position="117"/>
    </location>
</feature>
<feature type="region of interest" description="Disordered" evidence="2">
    <location>
        <begin position="22"/>
        <end position="53"/>
    </location>
</feature>
<comment type="caution">
    <text evidence="4">The sequence shown here is derived from an EMBL/GenBank/DDBJ whole genome shotgun (WGS) entry which is preliminary data.</text>
</comment>
<feature type="compositionally biased region" description="Low complexity" evidence="2">
    <location>
        <begin position="37"/>
        <end position="50"/>
    </location>
</feature>
<sequence length="275" mass="31024">MGKPQASASKKSKKYHNRYISSMGYFGKDRGSQRSNSRSPSPSVASARSVDNPKPRCKHCNTFIWRVPMRSGYCYRCGSLDHYLKDCPERLEKDIVQTSKPSNPASRGRPPCNPYNMSDSRVSNPLGQYVMVDKVCKNCPLMVRGYCFSIDLMLFPFDEFDVILGMDWLTQHGAMNGELLCIESDKLDGLSNKYIRKGYDAYLAYVLDTKVSESKIKSVPVVCEFPDVFLEELLGLSPVREVEFSIDLVPGTTPISIAPYRMAPNELKELKAQLQ</sequence>
<dbReference type="OrthoDB" id="851511at2759"/>
<dbReference type="Pfam" id="PF08284">
    <property type="entry name" value="RVP_2"/>
    <property type="match status" value="1"/>
</dbReference>
<name>A0A5B6UXY2_9ROSI</name>
<dbReference type="InterPro" id="IPR036875">
    <property type="entry name" value="Znf_CCHC_sf"/>
</dbReference>
<dbReference type="SMART" id="SM00343">
    <property type="entry name" value="ZnF_C2HC"/>
    <property type="match status" value="1"/>
</dbReference>
<keyword evidence="1" id="KW-0863">Zinc-finger</keyword>
<evidence type="ECO:0000313" key="4">
    <source>
        <dbReference type="EMBL" id="KAA3462037.1"/>
    </source>
</evidence>
<dbReference type="EMBL" id="SMMG02000009">
    <property type="protein sequence ID" value="KAA3462037.1"/>
    <property type="molecule type" value="Genomic_DNA"/>
</dbReference>